<dbReference type="EMBL" id="JAAGOA010000006">
    <property type="protein sequence ID" value="NEE00772.1"/>
    <property type="molecule type" value="Genomic_DNA"/>
</dbReference>
<dbReference type="SUPFAM" id="SSF53613">
    <property type="entry name" value="Ribokinase-like"/>
    <property type="match status" value="1"/>
</dbReference>
<evidence type="ECO:0000256" key="11">
    <source>
        <dbReference type="HAMAP-Rule" id="MF_00228"/>
    </source>
</evidence>
<feature type="binding site" evidence="11">
    <location>
        <position position="167"/>
    </location>
    <ligand>
        <name>ATP</name>
        <dbReference type="ChEBI" id="CHEBI:30616"/>
    </ligand>
</feature>
<dbReference type="AlphaFoldDB" id="A0A6L9S872"/>
<gene>
    <name evidence="11 12" type="primary">thiM</name>
    <name evidence="12" type="ORF">G1H10_11390</name>
</gene>
<dbReference type="CDD" id="cd01170">
    <property type="entry name" value="THZ_kinase"/>
    <property type="match status" value="1"/>
</dbReference>
<dbReference type="Proteomes" id="UP000475214">
    <property type="component" value="Unassembled WGS sequence"/>
</dbReference>
<evidence type="ECO:0000313" key="13">
    <source>
        <dbReference type="Proteomes" id="UP000475214"/>
    </source>
</evidence>
<dbReference type="InterPro" id="IPR000417">
    <property type="entry name" value="Hyethyz_kinase"/>
</dbReference>
<dbReference type="UniPathway" id="UPA00060">
    <property type="reaction ID" value="UER00139"/>
</dbReference>
<accession>A0A6L9S872</accession>
<dbReference type="HAMAP" id="MF_00228">
    <property type="entry name" value="Thz_kinase"/>
    <property type="match status" value="1"/>
</dbReference>
<evidence type="ECO:0000256" key="8">
    <source>
        <dbReference type="ARBA" id="ARBA00022840"/>
    </source>
</evidence>
<dbReference type="PIRSF" id="PIRSF000513">
    <property type="entry name" value="Thz_kinase"/>
    <property type="match status" value="1"/>
</dbReference>
<dbReference type="PRINTS" id="PR01099">
    <property type="entry name" value="HYETHTZKNASE"/>
</dbReference>
<keyword evidence="4 11" id="KW-0808">Transferase</keyword>
<dbReference type="Gene3D" id="3.40.1190.20">
    <property type="match status" value="1"/>
</dbReference>
<organism evidence="12 13">
    <name type="scientific">Phytoactinopolyspora halotolerans</name>
    <dbReference type="NCBI Taxonomy" id="1981512"/>
    <lineage>
        <taxon>Bacteria</taxon>
        <taxon>Bacillati</taxon>
        <taxon>Actinomycetota</taxon>
        <taxon>Actinomycetes</taxon>
        <taxon>Jiangellales</taxon>
        <taxon>Jiangellaceae</taxon>
        <taxon>Phytoactinopolyspora</taxon>
    </lineage>
</organism>
<reference evidence="12 13" key="1">
    <citation type="submission" date="2020-02" db="EMBL/GenBank/DDBJ databases">
        <authorList>
            <person name="Li X.-J."/>
            <person name="Han X.-M."/>
        </authorList>
    </citation>
    <scope>NUCLEOTIDE SEQUENCE [LARGE SCALE GENOMIC DNA]</scope>
    <source>
        <strain evidence="12 13">CCTCC AB 2017055</strain>
    </source>
</reference>
<dbReference type="EC" id="2.7.1.50" evidence="11"/>
<evidence type="ECO:0000256" key="3">
    <source>
        <dbReference type="ARBA" id="ARBA00004868"/>
    </source>
</evidence>
<comment type="similarity">
    <text evidence="11">Belongs to the Thz kinase family.</text>
</comment>
<dbReference type="InterPro" id="IPR029056">
    <property type="entry name" value="Ribokinase-like"/>
</dbReference>
<dbReference type="GO" id="GO:0000287">
    <property type="term" value="F:magnesium ion binding"/>
    <property type="evidence" value="ECO:0007669"/>
    <property type="project" value="UniProtKB-UniRule"/>
</dbReference>
<keyword evidence="8 11" id="KW-0067">ATP-binding</keyword>
<evidence type="ECO:0000313" key="12">
    <source>
        <dbReference type="EMBL" id="NEE00772.1"/>
    </source>
</evidence>
<evidence type="ECO:0000256" key="6">
    <source>
        <dbReference type="ARBA" id="ARBA00022741"/>
    </source>
</evidence>
<evidence type="ECO:0000256" key="9">
    <source>
        <dbReference type="ARBA" id="ARBA00022842"/>
    </source>
</evidence>
<dbReference type="GO" id="GO:0005524">
    <property type="term" value="F:ATP binding"/>
    <property type="evidence" value="ECO:0007669"/>
    <property type="project" value="UniProtKB-UniRule"/>
</dbReference>
<dbReference type="NCBIfam" id="NF006830">
    <property type="entry name" value="PRK09355.1"/>
    <property type="match status" value="1"/>
</dbReference>
<keyword evidence="9 11" id="KW-0460">Magnesium</keyword>
<feature type="binding site" evidence="11">
    <location>
        <position position="194"/>
    </location>
    <ligand>
        <name>substrate</name>
    </ligand>
</feature>
<dbReference type="Pfam" id="PF02110">
    <property type="entry name" value="HK"/>
    <property type="match status" value="1"/>
</dbReference>
<dbReference type="GO" id="GO:0009229">
    <property type="term" value="P:thiamine diphosphate biosynthetic process"/>
    <property type="evidence" value="ECO:0007669"/>
    <property type="project" value="UniProtKB-UniRule"/>
</dbReference>
<comment type="caution">
    <text evidence="12">The sequence shown here is derived from an EMBL/GenBank/DDBJ whole genome shotgun (WGS) entry which is preliminary data.</text>
</comment>
<evidence type="ECO:0000256" key="5">
    <source>
        <dbReference type="ARBA" id="ARBA00022723"/>
    </source>
</evidence>
<keyword evidence="13" id="KW-1185">Reference proteome</keyword>
<dbReference type="RefSeq" id="WP_163737204.1">
    <property type="nucleotide sequence ID" value="NZ_JAAGOA010000006.1"/>
</dbReference>
<evidence type="ECO:0000256" key="2">
    <source>
        <dbReference type="ARBA" id="ARBA00001946"/>
    </source>
</evidence>
<feature type="binding site" evidence="11">
    <location>
        <position position="46"/>
    </location>
    <ligand>
        <name>substrate</name>
    </ligand>
</feature>
<dbReference type="GO" id="GO:0004417">
    <property type="term" value="F:hydroxyethylthiazole kinase activity"/>
    <property type="evidence" value="ECO:0007669"/>
    <property type="project" value="UniProtKB-UniRule"/>
</dbReference>
<comment type="catalytic activity">
    <reaction evidence="1 11">
        <text>5-(2-hydroxyethyl)-4-methylthiazole + ATP = 4-methyl-5-(2-phosphooxyethyl)-thiazole + ADP + H(+)</text>
        <dbReference type="Rhea" id="RHEA:24212"/>
        <dbReference type="ChEBI" id="CHEBI:15378"/>
        <dbReference type="ChEBI" id="CHEBI:17957"/>
        <dbReference type="ChEBI" id="CHEBI:30616"/>
        <dbReference type="ChEBI" id="CHEBI:58296"/>
        <dbReference type="ChEBI" id="CHEBI:456216"/>
        <dbReference type="EC" id="2.7.1.50"/>
    </reaction>
</comment>
<keyword evidence="5 11" id="KW-0479">Metal-binding</keyword>
<evidence type="ECO:0000256" key="4">
    <source>
        <dbReference type="ARBA" id="ARBA00022679"/>
    </source>
</evidence>
<dbReference type="GO" id="GO:0009228">
    <property type="term" value="P:thiamine biosynthetic process"/>
    <property type="evidence" value="ECO:0007669"/>
    <property type="project" value="UniProtKB-KW"/>
</dbReference>
<evidence type="ECO:0000256" key="10">
    <source>
        <dbReference type="ARBA" id="ARBA00022977"/>
    </source>
</evidence>
<name>A0A6L9S872_9ACTN</name>
<keyword evidence="7 11" id="KW-0418">Kinase</keyword>
<evidence type="ECO:0000256" key="7">
    <source>
        <dbReference type="ARBA" id="ARBA00022777"/>
    </source>
</evidence>
<sequence>MPTPADVWAAFDAMRQQGPLVQNITNYVAMDLSANALLAAGASPAMVHAREEAADFAGIAGAVVVNIGTLSPSWVESMHDAARVARERGTPWVLDPVAAGATSYRTKTAAELLELNPTVVRGNASEILALAGAAGSGKGVDSTDASSAAVDAAADLAGRTGGVVAVTGDVDVVTDGTRTVRVTGGDPMMAKVTAMGCAASAIVGAFLATADEPLLATVCALAVFGLAGERAAVGSPGPGTLRWRLLDELYTLNERAVISGVRLS</sequence>
<evidence type="ECO:0000256" key="1">
    <source>
        <dbReference type="ARBA" id="ARBA00001771"/>
    </source>
</evidence>
<keyword evidence="10 11" id="KW-0784">Thiamine biosynthesis</keyword>
<protein>
    <recommendedName>
        <fullName evidence="11">Hydroxyethylthiazole kinase</fullName>
        <ecNumber evidence="11">2.7.1.50</ecNumber>
    </recommendedName>
    <alternativeName>
        <fullName evidence="11">4-methyl-5-beta-hydroxyethylthiazole kinase</fullName>
        <shortName evidence="11">TH kinase</shortName>
        <shortName evidence="11">Thz kinase</shortName>
    </alternativeName>
</protein>
<proteinExistence type="inferred from homology"/>
<comment type="cofactor">
    <cofactor evidence="2 11">
        <name>Mg(2+)</name>
        <dbReference type="ChEBI" id="CHEBI:18420"/>
    </cofactor>
</comment>
<dbReference type="NCBIfam" id="TIGR00694">
    <property type="entry name" value="thiM"/>
    <property type="match status" value="1"/>
</dbReference>
<feature type="binding site" evidence="11">
    <location>
        <position position="121"/>
    </location>
    <ligand>
        <name>ATP</name>
        <dbReference type="ChEBI" id="CHEBI:30616"/>
    </ligand>
</feature>
<comment type="pathway">
    <text evidence="3 11">Cofactor biosynthesis; thiamine diphosphate biosynthesis; 4-methyl-5-(2-phosphoethyl)-thiazole from 5-(2-hydroxyethyl)-4-methylthiazole: step 1/1.</text>
</comment>
<comment type="function">
    <text evidence="11">Catalyzes the phosphorylation of the hydroxyl group of 4-methyl-5-beta-hydroxyethylthiazole (THZ).</text>
</comment>
<keyword evidence="6 11" id="KW-0547">Nucleotide-binding</keyword>